<proteinExistence type="predicted"/>
<sequence>MGTYTFGPVAMDDSFIYTFFPLLAVIAVILYLKSKENAKVTTERAATVPYSLWDPNRKKTDNKTISPTSLPQDPVITPLRDANILSTSPYPFRPYKPVSRMTMGIEKCDPNDLFLLDSSYPARIALRKDLTIRYPNTLGASLQSTGAVKELYTFIFHHMSSRFPELFAINPTDSIFNNYVSGETYPLHPPGNSLVALKAIASTVEEDVLVLMQNPGEDVYRLQAFAGCFPNGFAWSEKMGMALSEIHGPVPLFKEKLEFSVDRFFGKLEMGRWVKRFNWTVAIHDQLCSLVANHIYQGVEFPEKLESVKLDGCYLRVERQVLLRLPVSKAIVFFIKTYMTPLNVVKAEGQGEALATAIEGMPDKLAIYKGRNIWGEAVVSALRS</sequence>
<keyword evidence="1" id="KW-1133">Transmembrane helix</keyword>
<evidence type="ECO:0000256" key="1">
    <source>
        <dbReference type="SAM" id="Phobius"/>
    </source>
</evidence>
<name>A0AAV9WRS5_9PEZI</name>
<feature type="transmembrane region" description="Helical" evidence="1">
    <location>
        <begin position="15"/>
        <end position="32"/>
    </location>
</feature>
<keyword evidence="3" id="KW-1185">Reference proteome</keyword>
<keyword evidence="1" id="KW-0472">Membrane</keyword>
<dbReference type="Proteomes" id="UP001365542">
    <property type="component" value="Unassembled WGS sequence"/>
</dbReference>
<comment type="caution">
    <text evidence="2">The sequence shown here is derived from an EMBL/GenBank/DDBJ whole genome shotgun (WGS) entry which is preliminary data.</text>
</comment>
<accession>A0AAV9WRS5</accession>
<evidence type="ECO:0000313" key="2">
    <source>
        <dbReference type="EMBL" id="KAK6523990.1"/>
    </source>
</evidence>
<dbReference type="InterPro" id="IPR021848">
    <property type="entry name" value="HODM_asu-like"/>
</dbReference>
<dbReference type="EMBL" id="JAVHJO010000018">
    <property type="protein sequence ID" value="KAK6523990.1"/>
    <property type="molecule type" value="Genomic_DNA"/>
</dbReference>
<organism evidence="2 3">
    <name type="scientific">Orbilia ellipsospora</name>
    <dbReference type="NCBI Taxonomy" id="2528407"/>
    <lineage>
        <taxon>Eukaryota</taxon>
        <taxon>Fungi</taxon>
        <taxon>Dikarya</taxon>
        <taxon>Ascomycota</taxon>
        <taxon>Pezizomycotina</taxon>
        <taxon>Orbiliomycetes</taxon>
        <taxon>Orbiliales</taxon>
        <taxon>Orbiliaceae</taxon>
        <taxon>Orbilia</taxon>
    </lineage>
</organism>
<dbReference type="Pfam" id="PF11927">
    <property type="entry name" value="HODM_asu-like"/>
    <property type="match status" value="1"/>
</dbReference>
<dbReference type="AlphaFoldDB" id="A0AAV9WRS5"/>
<evidence type="ECO:0000313" key="3">
    <source>
        <dbReference type="Proteomes" id="UP001365542"/>
    </source>
</evidence>
<keyword evidence="1" id="KW-0812">Transmembrane</keyword>
<reference evidence="2 3" key="1">
    <citation type="submission" date="2019-10" db="EMBL/GenBank/DDBJ databases">
        <authorList>
            <person name="Palmer J.M."/>
        </authorList>
    </citation>
    <scope>NUCLEOTIDE SEQUENCE [LARGE SCALE GENOMIC DNA]</scope>
    <source>
        <strain evidence="2 3">TWF694</strain>
    </source>
</reference>
<protein>
    <submittedName>
        <fullName evidence="2">Uncharacterized protein</fullName>
    </submittedName>
</protein>
<gene>
    <name evidence="2" type="ORF">TWF694_005658</name>
</gene>